<feature type="transmembrane region" description="Helical" evidence="1">
    <location>
        <begin position="286"/>
        <end position="308"/>
    </location>
</feature>
<feature type="transmembrane region" description="Helical" evidence="1">
    <location>
        <begin position="328"/>
        <end position="349"/>
    </location>
</feature>
<feature type="transmembrane region" description="Helical" evidence="1">
    <location>
        <begin position="146"/>
        <end position="169"/>
    </location>
</feature>
<organism evidence="3 4">
    <name type="scientific">Methylobacterium adhaesivum</name>
    <dbReference type="NCBI Taxonomy" id="333297"/>
    <lineage>
        <taxon>Bacteria</taxon>
        <taxon>Pseudomonadati</taxon>
        <taxon>Pseudomonadota</taxon>
        <taxon>Alphaproteobacteria</taxon>
        <taxon>Hyphomicrobiales</taxon>
        <taxon>Methylobacteriaceae</taxon>
        <taxon>Methylobacterium</taxon>
    </lineage>
</organism>
<accession>A0ABT8BMW2</accession>
<protein>
    <submittedName>
        <fullName evidence="3">Acyltransferase</fullName>
        <ecNumber evidence="3">2.3.-.-</ecNumber>
    </submittedName>
</protein>
<name>A0ABT8BMW2_9HYPH</name>
<feature type="transmembrane region" description="Helical" evidence="1">
    <location>
        <begin position="100"/>
        <end position="119"/>
    </location>
</feature>
<dbReference type="InterPro" id="IPR050879">
    <property type="entry name" value="Acyltransferase_3"/>
</dbReference>
<evidence type="ECO:0000256" key="1">
    <source>
        <dbReference type="SAM" id="Phobius"/>
    </source>
</evidence>
<evidence type="ECO:0000259" key="2">
    <source>
        <dbReference type="Pfam" id="PF01757"/>
    </source>
</evidence>
<reference evidence="4" key="1">
    <citation type="journal article" date="2019" name="Int. J. Syst. Evol. Microbiol.">
        <title>The Global Catalogue of Microorganisms (GCM) 10K type strain sequencing project: providing services to taxonomists for standard genome sequencing and annotation.</title>
        <authorList>
            <consortium name="The Broad Institute Genomics Platform"/>
            <consortium name="The Broad Institute Genome Sequencing Center for Infectious Disease"/>
            <person name="Wu L."/>
            <person name="Ma J."/>
        </authorList>
    </citation>
    <scope>NUCLEOTIDE SEQUENCE [LARGE SCALE GENOMIC DNA]</scope>
    <source>
        <strain evidence="4">CECT 7069</strain>
    </source>
</reference>
<evidence type="ECO:0000313" key="3">
    <source>
        <dbReference type="EMBL" id="MDN3592539.1"/>
    </source>
</evidence>
<dbReference type="Proteomes" id="UP001224644">
    <property type="component" value="Unassembled WGS sequence"/>
</dbReference>
<dbReference type="EMBL" id="JAUFPX010000017">
    <property type="protein sequence ID" value="MDN3592539.1"/>
    <property type="molecule type" value="Genomic_DNA"/>
</dbReference>
<gene>
    <name evidence="3" type="ORF">QWZ12_18260</name>
</gene>
<dbReference type="PANTHER" id="PTHR23028:SF131">
    <property type="entry name" value="BLR2367 PROTEIN"/>
    <property type="match status" value="1"/>
</dbReference>
<dbReference type="RefSeq" id="WP_238223306.1">
    <property type="nucleotide sequence ID" value="NZ_BPQD01000006.1"/>
</dbReference>
<feature type="domain" description="Acyltransferase 3" evidence="2">
    <location>
        <begin position="17"/>
        <end position="346"/>
    </location>
</feature>
<dbReference type="InterPro" id="IPR002656">
    <property type="entry name" value="Acyl_transf_3_dom"/>
</dbReference>
<dbReference type="PANTHER" id="PTHR23028">
    <property type="entry name" value="ACETYLTRANSFERASE"/>
    <property type="match status" value="1"/>
</dbReference>
<feature type="transmembrane region" description="Helical" evidence="1">
    <location>
        <begin position="176"/>
        <end position="195"/>
    </location>
</feature>
<feature type="transmembrane region" description="Helical" evidence="1">
    <location>
        <begin position="63"/>
        <end position="80"/>
    </location>
</feature>
<sequence>MPNRPVSPDRAGVKLGAIQGLRAFAALLVVVHHGQAEVAALAERAGLAFAPVAWLPWSSGVDVFFVISGFIIVYASAPFYGRAGGRARFLAHRIARLVPLYWLVSALYLAVALAVPALLNGGPATPGTVAAAFLFWPVERPDGLVLPLYGLGWTLNCEMFFYAVFAVGLGWGRGRAVAWACAVLLGLVALAGTVPGLPTPLAFWGSPIVLEFAFGAALGLARAHGLRLSPPARLALAAAGLAGLAAAGEPDALWRPLALGGPALLLVAAAALGRETEPAGGRWSDRAAAAVVALGDASYALYLVHPFVLRATREAVARLGLAPIIGPWGALALMLAFSVAAALVVARCVEAPLTRAARRRLDPESGHLGPRHA</sequence>
<feature type="transmembrane region" description="Helical" evidence="1">
    <location>
        <begin position="254"/>
        <end position="274"/>
    </location>
</feature>
<proteinExistence type="predicted"/>
<evidence type="ECO:0000313" key="4">
    <source>
        <dbReference type="Proteomes" id="UP001224644"/>
    </source>
</evidence>
<comment type="caution">
    <text evidence="3">The sequence shown here is derived from an EMBL/GenBank/DDBJ whole genome shotgun (WGS) entry which is preliminary data.</text>
</comment>
<dbReference type="GO" id="GO:0016746">
    <property type="term" value="F:acyltransferase activity"/>
    <property type="evidence" value="ECO:0007669"/>
    <property type="project" value="UniProtKB-KW"/>
</dbReference>
<dbReference type="Pfam" id="PF01757">
    <property type="entry name" value="Acyl_transf_3"/>
    <property type="match status" value="1"/>
</dbReference>
<keyword evidence="3" id="KW-0012">Acyltransferase</keyword>
<keyword evidence="4" id="KW-1185">Reference proteome</keyword>
<keyword evidence="1" id="KW-0472">Membrane</keyword>
<keyword evidence="3" id="KW-0808">Transferase</keyword>
<keyword evidence="1" id="KW-1133">Transmembrane helix</keyword>
<keyword evidence="1" id="KW-0812">Transmembrane</keyword>
<dbReference type="EC" id="2.3.-.-" evidence="3"/>